<dbReference type="InterPro" id="IPR011256">
    <property type="entry name" value="Reg_factor_effector_dom_sf"/>
</dbReference>
<dbReference type="PANTHER" id="PTHR40055">
    <property type="entry name" value="TRANSCRIPTIONAL REGULATOR YGIV-RELATED"/>
    <property type="match status" value="1"/>
</dbReference>
<dbReference type="EMBL" id="CACRTK010000024">
    <property type="protein sequence ID" value="VYT60458.1"/>
    <property type="molecule type" value="Genomic_DNA"/>
</dbReference>
<accession>A0A6N2Y4F7</accession>
<dbReference type="SUPFAM" id="SSF55136">
    <property type="entry name" value="Probable bacterial effector-binding domain"/>
    <property type="match status" value="1"/>
</dbReference>
<dbReference type="AlphaFoldDB" id="A0A6N2Y4F7"/>
<dbReference type="Pfam" id="PF06445">
    <property type="entry name" value="GyrI-like"/>
    <property type="match status" value="1"/>
</dbReference>
<dbReference type="PANTHER" id="PTHR40055:SF1">
    <property type="entry name" value="TRANSCRIPTIONAL REGULATOR YGIV-RELATED"/>
    <property type="match status" value="1"/>
</dbReference>
<gene>
    <name evidence="2" type="primary">sbmC</name>
    <name evidence="2" type="ORF">LRLFYP97_01102</name>
</gene>
<name>A0A6N2Y4F7_LACRH</name>
<organism evidence="2">
    <name type="scientific">Lacticaseibacillus rhamnosus</name>
    <name type="common">Lactobacillus rhamnosus</name>
    <dbReference type="NCBI Taxonomy" id="47715"/>
    <lineage>
        <taxon>Bacteria</taxon>
        <taxon>Bacillati</taxon>
        <taxon>Bacillota</taxon>
        <taxon>Bacilli</taxon>
        <taxon>Lactobacillales</taxon>
        <taxon>Lactobacillaceae</taxon>
        <taxon>Lacticaseibacillus</taxon>
    </lineage>
</organism>
<dbReference type="InterPro" id="IPR029442">
    <property type="entry name" value="GyrI-like"/>
</dbReference>
<evidence type="ECO:0000259" key="1">
    <source>
        <dbReference type="SMART" id="SM00871"/>
    </source>
</evidence>
<feature type="domain" description="AraC effector-binding" evidence="1">
    <location>
        <begin position="1"/>
        <end position="146"/>
    </location>
</feature>
<dbReference type="SMART" id="SM00871">
    <property type="entry name" value="AraC_E_bind"/>
    <property type="match status" value="1"/>
</dbReference>
<dbReference type="InterPro" id="IPR050908">
    <property type="entry name" value="SmbC-like"/>
</dbReference>
<reference evidence="2" key="1">
    <citation type="submission" date="2019-11" db="EMBL/GenBank/DDBJ databases">
        <authorList>
            <person name="Feng L."/>
        </authorList>
    </citation>
    <scope>NUCLEOTIDE SEQUENCE</scope>
    <source>
        <strain evidence="2">LrhamnosusLFYP97</strain>
    </source>
</reference>
<dbReference type="RefSeq" id="WP_014569955.1">
    <property type="nucleotide sequence ID" value="NZ_CACRTK010000024.1"/>
</dbReference>
<protein>
    <submittedName>
        <fullName evidence="2">DNA gyrase inhibitor</fullName>
    </submittedName>
</protein>
<dbReference type="InterPro" id="IPR010499">
    <property type="entry name" value="AraC_E-bd"/>
</dbReference>
<sequence length="146" mass="17066">MHIEYMKETNVAYFRRMGPYGSENGKLMHSFKQWVKAEGLFEGSTILGIALDNPQNVPDANCRYDVCLIINKEHLKNNRIKQRPLPSIKYAIFKIPHTEIAINEFYKKLNQIICEKQLKVLNKPIIERYKQKLVSLGFCEILIPIE</sequence>
<dbReference type="Gene3D" id="3.20.80.10">
    <property type="entry name" value="Regulatory factor, effector binding domain"/>
    <property type="match status" value="1"/>
</dbReference>
<evidence type="ECO:0000313" key="2">
    <source>
        <dbReference type="EMBL" id="VYT60458.1"/>
    </source>
</evidence>
<proteinExistence type="predicted"/>